<keyword evidence="6" id="KW-1133">Transmembrane helix</keyword>
<evidence type="ECO:0000313" key="9">
    <source>
        <dbReference type="EMBL" id="RGX28164.1"/>
    </source>
</evidence>
<dbReference type="GO" id="GO:0016787">
    <property type="term" value="F:hydrolase activity"/>
    <property type="evidence" value="ECO:0007669"/>
    <property type="project" value="UniProtKB-KW"/>
</dbReference>
<protein>
    <submittedName>
        <fullName evidence="9">Metallophosphoesterase</fullName>
    </submittedName>
</protein>
<feature type="domain" description="Calcineurin-like phosphoesterase" evidence="7">
    <location>
        <begin position="108"/>
        <end position="346"/>
    </location>
</feature>
<gene>
    <name evidence="9" type="ORF">DWV29_14610</name>
</gene>
<organism evidence="9 10">
    <name type="scientific">Enterocloster asparagiformis</name>
    <dbReference type="NCBI Taxonomy" id="333367"/>
    <lineage>
        <taxon>Bacteria</taxon>
        <taxon>Bacillati</taxon>
        <taxon>Bacillota</taxon>
        <taxon>Clostridia</taxon>
        <taxon>Lachnospirales</taxon>
        <taxon>Lachnospiraceae</taxon>
        <taxon>Enterocloster</taxon>
    </lineage>
</organism>
<dbReference type="InterPro" id="IPR029052">
    <property type="entry name" value="Metallo-depent_PP-like"/>
</dbReference>
<dbReference type="InterPro" id="IPR040869">
    <property type="entry name" value="CNP_C"/>
</dbReference>
<comment type="caution">
    <text evidence="9">The sequence shown here is derived from an EMBL/GenBank/DDBJ whole genome shotgun (WGS) entry which is preliminary data.</text>
</comment>
<keyword evidence="3" id="KW-0408">Iron</keyword>
<reference evidence="9 10" key="1">
    <citation type="submission" date="2018-08" db="EMBL/GenBank/DDBJ databases">
        <title>A genome reference for cultivated species of the human gut microbiota.</title>
        <authorList>
            <person name="Zou Y."/>
            <person name="Xue W."/>
            <person name="Luo G."/>
        </authorList>
    </citation>
    <scope>NUCLEOTIDE SEQUENCE [LARGE SCALE GENOMIC DNA]</scope>
    <source>
        <strain evidence="9 10">AF04-15</strain>
    </source>
</reference>
<evidence type="ECO:0000256" key="6">
    <source>
        <dbReference type="SAM" id="Phobius"/>
    </source>
</evidence>
<comment type="similarity">
    <text evidence="4">Belongs to the cyclic nucleotide phosphodiesterase class-III family.</text>
</comment>
<accession>A0A413FDD6</accession>
<evidence type="ECO:0000256" key="2">
    <source>
        <dbReference type="ARBA" id="ARBA00022801"/>
    </source>
</evidence>
<dbReference type="PANTHER" id="PTHR42988:SF2">
    <property type="entry name" value="CYCLIC NUCLEOTIDE PHOSPHODIESTERASE CBUA0032-RELATED"/>
    <property type="match status" value="1"/>
</dbReference>
<keyword evidence="2" id="KW-0378">Hydrolase</keyword>
<feature type="transmembrane region" description="Helical" evidence="6">
    <location>
        <begin position="7"/>
        <end position="27"/>
    </location>
</feature>
<dbReference type="AlphaFoldDB" id="A0A413FDD6"/>
<evidence type="ECO:0000256" key="1">
    <source>
        <dbReference type="ARBA" id="ARBA00022723"/>
    </source>
</evidence>
<evidence type="ECO:0000313" key="10">
    <source>
        <dbReference type="Proteomes" id="UP000283880"/>
    </source>
</evidence>
<evidence type="ECO:0000259" key="8">
    <source>
        <dbReference type="Pfam" id="PF17839"/>
    </source>
</evidence>
<sequence length="512" mass="58307">MKKRTWIMIALMYAAVFLACFGVLHIMDQIMEPGGPVIAESSGTPGNGSPSEAVPAESRPVATPSAPALPQAEEDWKPVDHGYEGWKQQIAGAWTPPEEPQQPYRPPRLVLATDLHYQSAAADDGGKAFQEFVEHSDGKVVRYLTELLEAFLDEVIAERPSALVLSGDITMNGEKINHQELAQRLKRVQDAGIQVLIIPGNHDINNYDASVFFGDDRTPAETVDAREFYEIYREYGYDQAFSRDENSLSYAYALDERNWMLMLDSAQYDPVNRVEGRLKESTLAWMDGILAQAQEQGVFVLPVAHHNLLYQSRMYTTQCAMENNTEVIDLFQKYRLPLFFSGHLHVQRIRKHKAEPGVPDKEYGILEIVTDALSIPPCQYGFLEWKEDGSLEYATRAVDVSAWARAHGVENEDLLHFQDWSYRYIQKLISDQIGGVIRNLGDDIMKSMSGVYARVYMDYYAGRKIDQKAVRSSLGYQWWERNLPDSYLLREIEAMMADSDRDNNYYLWEGEP</sequence>
<dbReference type="Pfam" id="PF17839">
    <property type="entry name" value="CNP_C_terminal"/>
    <property type="match status" value="1"/>
</dbReference>
<evidence type="ECO:0000259" key="7">
    <source>
        <dbReference type="Pfam" id="PF00149"/>
    </source>
</evidence>
<dbReference type="Proteomes" id="UP000283880">
    <property type="component" value="Unassembled WGS sequence"/>
</dbReference>
<proteinExistence type="inferred from homology"/>
<dbReference type="PANTHER" id="PTHR42988">
    <property type="entry name" value="PHOSPHOHYDROLASE"/>
    <property type="match status" value="1"/>
</dbReference>
<keyword evidence="1" id="KW-0479">Metal-binding</keyword>
<evidence type="ECO:0000256" key="4">
    <source>
        <dbReference type="ARBA" id="ARBA00025742"/>
    </source>
</evidence>
<feature type="compositionally biased region" description="Polar residues" evidence="5">
    <location>
        <begin position="41"/>
        <end position="50"/>
    </location>
</feature>
<evidence type="ECO:0000256" key="5">
    <source>
        <dbReference type="SAM" id="MobiDB-lite"/>
    </source>
</evidence>
<dbReference type="Pfam" id="PF00149">
    <property type="entry name" value="Metallophos"/>
    <property type="match status" value="1"/>
</dbReference>
<dbReference type="Gene3D" id="3.60.21.10">
    <property type="match status" value="1"/>
</dbReference>
<dbReference type="OrthoDB" id="2036332at2"/>
<evidence type="ECO:0000256" key="3">
    <source>
        <dbReference type="ARBA" id="ARBA00023004"/>
    </source>
</evidence>
<keyword evidence="6" id="KW-0472">Membrane</keyword>
<feature type="domain" description="Cyclic nucleotide phosphodiesterase C-terminal" evidence="8">
    <location>
        <begin position="399"/>
        <end position="502"/>
    </location>
</feature>
<dbReference type="InterPro" id="IPR050884">
    <property type="entry name" value="CNP_phosphodiesterase-III"/>
</dbReference>
<name>A0A413FDD6_9FIRM</name>
<dbReference type="RefSeq" id="WP_007718865.1">
    <property type="nucleotide sequence ID" value="NZ_JAWRJJ010000132.1"/>
</dbReference>
<feature type="region of interest" description="Disordered" evidence="5">
    <location>
        <begin position="37"/>
        <end position="72"/>
    </location>
</feature>
<dbReference type="PROSITE" id="PS51257">
    <property type="entry name" value="PROKAR_LIPOPROTEIN"/>
    <property type="match status" value="1"/>
</dbReference>
<dbReference type="InterPro" id="IPR004843">
    <property type="entry name" value="Calcineurin-like_PHP"/>
</dbReference>
<dbReference type="SUPFAM" id="SSF56300">
    <property type="entry name" value="Metallo-dependent phosphatases"/>
    <property type="match status" value="1"/>
</dbReference>
<keyword evidence="6" id="KW-0812">Transmembrane</keyword>
<dbReference type="EMBL" id="QSBM01000011">
    <property type="protein sequence ID" value="RGX28164.1"/>
    <property type="molecule type" value="Genomic_DNA"/>
</dbReference>
<dbReference type="GO" id="GO:0046872">
    <property type="term" value="F:metal ion binding"/>
    <property type="evidence" value="ECO:0007669"/>
    <property type="project" value="UniProtKB-KW"/>
</dbReference>